<organism evidence="2 3">
    <name type="scientific">Globodera pallida</name>
    <name type="common">Potato cyst nematode worm</name>
    <name type="synonym">Heterodera pallida</name>
    <dbReference type="NCBI Taxonomy" id="36090"/>
    <lineage>
        <taxon>Eukaryota</taxon>
        <taxon>Metazoa</taxon>
        <taxon>Ecdysozoa</taxon>
        <taxon>Nematoda</taxon>
        <taxon>Chromadorea</taxon>
        <taxon>Rhabditida</taxon>
        <taxon>Tylenchina</taxon>
        <taxon>Tylenchomorpha</taxon>
        <taxon>Tylenchoidea</taxon>
        <taxon>Heteroderidae</taxon>
        <taxon>Heteroderinae</taxon>
        <taxon>Globodera</taxon>
    </lineage>
</organism>
<reference evidence="2" key="1">
    <citation type="submission" date="2013-12" db="EMBL/GenBank/DDBJ databases">
        <authorList>
            <person name="Aslett M."/>
        </authorList>
    </citation>
    <scope>NUCLEOTIDE SEQUENCE [LARGE SCALE GENOMIC DNA]</scope>
    <source>
        <strain evidence="2">Lindley</strain>
    </source>
</reference>
<evidence type="ECO:0000313" key="3">
    <source>
        <dbReference type="WBParaSite" id="GPLIN_000871100"/>
    </source>
</evidence>
<evidence type="ECO:0000313" key="2">
    <source>
        <dbReference type="Proteomes" id="UP000050741"/>
    </source>
</evidence>
<accession>A0A183C765</accession>
<feature type="chain" id="PRO_5008147163" evidence="1">
    <location>
        <begin position="27"/>
        <end position="108"/>
    </location>
</feature>
<reference evidence="2" key="2">
    <citation type="submission" date="2014-05" db="EMBL/GenBank/DDBJ databases">
        <title>The genome and life-stage specific transcriptomes of Globodera pallida elucidate key aspects of plant parasitism by a cyst nematode.</title>
        <authorList>
            <person name="Cotton J.A."/>
            <person name="Lilley C.J."/>
            <person name="Jones L.M."/>
            <person name="Kikuchi T."/>
            <person name="Reid A.J."/>
            <person name="Thorpe P."/>
            <person name="Tsai I.J."/>
            <person name="Beasley H."/>
            <person name="Blok V."/>
            <person name="Cock P.J.A."/>
            <person name="Van den Akker S.E."/>
            <person name="Holroyd N."/>
            <person name="Hunt M."/>
            <person name="Mantelin S."/>
            <person name="Naghra H."/>
            <person name="Pain A."/>
            <person name="Palomares-Rius J.E."/>
            <person name="Zarowiecki M."/>
            <person name="Berriman M."/>
            <person name="Jones J.T."/>
            <person name="Urwin P.E."/>
        </authorList>
    </citation>
    <scope>NUCLEOTIDE SEQUENCE [LARGE SCALE GENOMIC DNA]</scope>
    <source>
        <strain evidence="2">Lindley</strain>
    </source>
</reference>
<sequence>MQKPSIFALIILFFVSFGIPSFLGHAIEPQNEVTVKKTAKANPKTLAPIILLHGYIANKAYVEGHNITFPADLVDVCPRDWEYFKAWINPILADRVIDREACLLYMLS</sequence>
<feature type="signal peptide" evidence="1">
    <location>
        <begin position="1"/>
        <end position="26"/>
    </location>
</feature>
<dbReference type="WBParaSite" id="GPLIN_000871100">
    <property type="protein sequence ID" value="GPLIN_000871100"/>
    <property type="gene ID" value="GPLIN_000871100"/>
</dbReference>
<protein>
    <submittedName>
        <fullName evidence="3">Alpha/beta hydrolase</fullName>
    </submittedName>
</protein>
<name>A0A183C765_GLOPA</name>
<evidence type="ECO:0000256" key="1">
    <source>
        <dbReference type="SAM" id="SignalP"/>
    </source>
</evidence>
<keyword evidence="2" id="KW-1185">Reference proteome</keyword>
<dbReference type="AlphaFoldDB" id="A0A183C765"/>
<dbReference type="Proteomes" id="UP000050741">
    <property type="component" value="Unassembled WGS sequence"/>
</dbReference>
<proteinExistence type="predicted"/>
<keyword evidence="1" id="KW-0732">Signal</keyword>
<reference evidence="3" key="3">
    <citation type="submission" date="2016-06" db="UniProtKB">
        <authorList>
            <consortium name="WormBaseParasite"/>
        </authorList>
    </citation>
    <scope>IDENTIFICATION</scope>
</reference>